<evidence type="ECO:0000313" key="2">
    <source>
        <dbReference type="Proteomes" id="UP001274321"/>
    </source>
</evidence>
<dbReference type="Proteomes" id="UP001274321">
    <property type="component" value="Unassembled WGS sequence"/>
</dbReference>
<dbReference type="RefSeq" id="WP_319845524.1">
    <property type="nucleotide sequence ID" value="NZ_JAXAFJ010000011.1"/>
</dbReference>
<dbReference type="PIRSF" id="PIRSF034285">
    <property type="entry name" value="UCP034285"/>
    <property type="match status" value="1"/>
</dbReference>
<accession>A0ABU4RUS7</accession>
<comment type="caution">
    <text evidence="1">The sequence shown here is derived from an EMBL/GenBank/DDBJ whole genome shotgun (WGS) entry which is preliminary data.</text>
</comment>
<reference evidence="1 2" key="1">
    <citation type="submission" date="2023-11" db="EMBL/GenBank/DDBJ databases">
        <authorList>
            <person name="Bao R."/>
        </authorList>
    </citation>
    <scope>NUCLEOTIDE SEQUENCE [LARGE SCALE GENOMIC DNA]</scope>
    <source>
        <strain evidence="1 2">PJ23</strain>
    </source>
</reference>
<dbReference type="Gene3D" id="3.40.50.300">
    <property type="entry name" value="P-loop containing nucleotide triphosphate hydrolases"/>
    <property type="match status" value="1"/>
</dbReference>
<dbReference type="SUPFAM" id="SSF52540">
    <property type="entry name" value="P-loop containing nucleoside triphosphate hydrolases"/>
    <property type="match status" value="1"/>
</dbReference>
<evidence type="ECO:0008006" key="3">
    <source>
        <dbReference type="Google" id="ProtNLM"/>
    </source>
</evidence>
<evidence type="ECO:0000313" key="1">
    <source>
        <dbReference type="EMBL" id="MDX6807400.1"/>
    </source>
</evidence>
<sequence>MTSRQDTLAGLRRSLATLEPAGMELAPEARFTFGIAGLDAAIGGGLPRAALHEIFAASAADGPAATGMGLSMTLRACGRSRSLVWVRQDMVAQETGELYAPGLADWGADPGRIIMVRVRDARAALRAANEALRCGALGAVIMEPWGQPEVLDLTATRRLAAACARSGVGLFLIRLAAEPVPSAALSRWSVRAAPSLPLEAGAPGHPVFQLDLLRHRAGFPPRRWYVEWDREQSSFREPALSRGVVSSPALRPRAPAAAARWRHAG</sequence>
<proteinExistence type="predicted"/>
<protein>
    <recommendedName>
        <fullName evidence="3">Protein ImuA</fullName>
    </recommendedName>
</protein>
<organism evidence="1 2">
    <name type="scientific">Terrihabitans rhizophilus</name>
    <dbReference type="NCBI Taxonomy" id="3092662"/>
    <lineage>
        <taxon>Bacteria</taxon>
        <taxon>Pseudomonadati</taxon>
        <taxon>Pseudomonadota</taxon>
        <taxon>Alphaproteobacteria</taxon>
        <taxon>Hyphomicrobiales</taxon>
        <taxon>Terrihabitans</taxon>
    </lineage>
</organism>
<gene>
    <name evidence="1" type="ORF">SCD90_15115</name>
</gene>
<name>A0ABU4RUS7_9HYPH</name>
<dbReference type="InterPro" id="IPR017026">
    <property type="entry name" value="ImuA"/>
</dbReference>
<keyword evidence="2" id="KW-1185">Reference proteome</keyword>
<dbReference type="InterPro" id="IPR027417">
    <property type="entry name" value="P-loop_NTPase"/>
</dbReference>
<dbReference type="EMBL" id="JAXAFJ010000011">
    <property type="protein sequence ID" value="MDX6807400.1"/>
    <property type="molecule type" value="Genomic_DNA"/>
</dbReference>